<protein>
    <recommendedName>
        <fullName evidence="4">Isochorismate synthase MenF</fullName>
        <ecNumber evidence="4">5.4.4.2</ecNumber>
    </recommendedName>
    <alternativeName>
        <fullName evidence="4">Isochorismate mutase</fullName>
    </alternativeName>
</protein>
<keyword evidence="4" id="KW-0460">Magnesium</keyword>
<dbReference type="SUPFAM" id="SSF56322">
    <property type="entry name" value="ADC synthase"/>
    <property type="match status" value="1"/>
</dbReference>
<keyword evidence="3 4" id="KW-0413">Isomerase</keyword>
<comment type="similarity">
    <text evidence="2 4">Belongs to the isochorismate synthase family.</text>
</comment>
<dbReference type="InterPro" id="IPR004561">
    <property type="entry name" value="IsoChor_synthase"/>
</dbReference>
<dbReference type="GO" id="GO:0009697">
    <property type="term" value="P:salicylic acid biosynthetic process"/>
    <property type="evidence" value="ECO:0007669"/>
    <property type="project" value="TreeGrafter"/>
</dbReference>
<evidence type="ECO:0000256" key="3">
    <source>
        <dbReference type="ARBA" id="ARBA00023235"/>
    </source>
</evidence>
<accession>A0A9W5LKX2</accession>
<dbReference type="GO" id="GO:0000287">
    <property type="term" value="F:magnesium ion binding"/>
    <property type="evidence" value="ECO:0007669"/>
    <property type="project" value="UniProtKB-UniRule"/>
</dbReference>
<evidence type="ECO:0000256" key="2">
    <source>
        <dbReference type="ARBA" id="ARBA00005297"/>
    </source>
</evidence>
<dbReference type="HAMAP" id="MF_01935">
    <property type="entry name" value="MenF"/>
    <property type="match status" value="1"/>
</dbReference>
<dbReference type="GO" id="GO:0009234">
    <property type="term" value="P:menaquinone biosynthetic process"/>
    <property type="evidence" value="ECO:0007669"/>
    <property type="project" value="UniProtKB-UniRule"/>
</dbReference>
<comment type="pathway">
    <text evidence="4">Quinol/quinone metabolism; menaquinone biosynthesis.</text>
</comment>
<organism evidence="6 7">
    <name type="scientific">Bacillus inaquosorum KCTC 13429</name>
    <dbReference type="NCBI Taxonomy" id="1236548"/>
    <lineage>
        <taxon>Bacteria</taxon>
        <taxon>Bacillati</taxon>
        <taxon>Bacillota</taxon>
        <taxon>Bacilli</taxon>
        <taxon>Bacillales</taxon>
        <taxon>Bacillaceae</taxon>
        <taxon>Bacillus</taxon>
    </lineage>
</organism>
<dbReference type="InterPro" id="IPR015890">
    <property type="entry name" value="Chorismate_C"/>
</dbReference>
<comment type="pathway">
    <text evidence="4">Quinol/quinone metabolism; 1,4-dihydroxy-2-naphthoate biosynthesis; 1,4-dihydroxy-2-naphthoate from chorismate: step 1/7.</text>
</comment>
<evidence type="ECO:0000259" key="5">
    <source>
        <dbReference type="Pfam" id="PF00425"/>
    </source>
</evidence>
<dbReference type="PANTHER" id="PTHR42839:SF1">
    <property type="entry name" value="ISOCHORISMATE SYNTHASE MENF"/>
    <property type="match status" value="1"/>
</dbReference>
<evidence type="ECO:0000313" key="7">
    <source>
        <dbReference type="Proteomes" id="UP000011182"/>
    </source>
</evidence>
<comment type="function">
    <text evidence="4">Catalyzes the conversion of chorismate to isochorismate.</text>
</comment>
<proteinExistence type="inferred from homology"/>
<gene>
    <name evidence="4" type="primary">menF</name>
    <name evidence="6" type="ORF">BSI_16810</name>
</gene>
<dbReference type="Pfam" id="PF00425">
    <property type="entry name" value="Chorismate_bind"/>
    <property type="match status" value="1"/>
</dbReference>
<evidence type="ECO:0000256" key="1">
    <source>
        <dbReference type="ARBA" id="ARBA00000799"/>
    </source>
</evidence>
<feature type="domain" description="Chorismate-utilising enzyme C-terminal" evidence="5">
    <location>
        <begin position="268"/>
        <end position="521"/>
    </location>
</feature>
<dbReference type="InterPro" id="IPR005801">
    <property type="entry name" value="ADC_synthase"/>
</dbReference>
<dbReference type="Gene3D" id="3.60.120.10">
    <property type="entry name" value="Anthranilate synthase"/>
    <property type="match status" value="1"/>
</dbReference>
<evidence type="ECO:0000313" key="6">
    <source>
        <dbReference type="EMBL" id="ELS62602.1"/>
    </source>
</evidence>
<comment type="catalytic activity">
    <reaction evidence="1 4">
        <text>chorismate = isochorismate</text>
        <dbReference type="Rhea" id="RHEA:18985"/>
        <dbReference type="ChEBI" id="CHEBI:29748"/>
        <dbReference type="ChEBI" id="CHEBI:29780"/>
        <dbReference type="EC" id="5.4.4.2"/>
    </reaction>
</comment>
<dbReference type="InterPro" id="IPR034681">
    <property type="entry name" value="MenF"/>
</dbReference>
<dbReference type="EMBL" id="AMXN01000002">
    <property type="protein sequence ID" value="ELS62602.1"/>
    <property type="molecule type" value="Genomic_DNA"/>
</dbReference>
<comment type="caution">
    <text evidence="6">The sequence shown here is derived from an EMBL/GenBank/DDBJ whole genome shotgun (WGS) entry which is preliminary data.</text>
</comment>
<dbReference type="PANTHER" id="PTHR42839">
    <property type="entry name" value="ISOCHORISMATE SYNTHASE ENTC"/>
    <property type="match status" value="1"/>
</dbReference>
<dbReference type="GO" id="GO:0008909">
    <property type="term" value="F:isochorismate synthase activity"/>
    <property type="evidence" value="ECO:0007669"/>
    <property type="project" value="UniProtKB-UniRule"/>
</dbReference>
<keyword evidence="4" id="KW-0479">Metal-binding</keyword>
<sequence>MVSGYNLCYQWRKKIKVCFFFISEIRFIIGKAGHLDCMICVFDTKETQVYGIKSILRIMEECLMVTTVQRTFRKEVLHALHKAKEVNHAVLISYSRQIESLDPLSFFNYGAKKYTGNRFFWSDPESELTIVGLGKEAVFQTNQKNSERYREVFEQWERFKKTAFHIYEEEKLQHSAVGPVLFGGFSFDPCEERGTQWDHFSEGDFFVPALMLTMTAEGPFLTVNRWVSEEEDAEAVLEGLKAFAVEFMVPVLEQGDQAAIAASQELDKDNWLKAIETATSQIKEKQYDKVVLARELLLTFDGPVQIEPMLKTLLNDQQTSYVFAIEQEGQTFVGASPERLIKRDGSTVMSSCLAGSIKRGADEEEDRRIGLELLNDEKNLLEHDIVVGMIHNAFISSCSEVEKPDGPALYKTKSVQHLYTPIVGQLRESASLFDLIEKLHPTPALGGAPQKKAVEVIREIEPMSRGWYAAPIGWIDSQDNGEFAVAIRSGLIEGSTARLFAGCGIVEDSDPQSEYEETQIKLKPMISALGGERR</sequence>
<keyword evidence="4" id="KW-0474">Menaquinone biosynthesis</keyword>
<feature type="binding site" evidence="4">
    <location>
        <position position="517"/>
    </location>
    <ligand>
        <name>Mg(2+)</name>
        <dbReference type="ChEBI" id="CHEBI:18420"/>
    </ligand>
</feature>
<dbReference type="Proteomes" id="UP000011182">
    <property type="component" value="Unassembled WGS sequence"/>
</dbReference>
<feature type="active site" description="Proton acceptor" evidence="4">
    <location>
        <position position="289"/>
    </location>
</feature>
<feature type="active site" description="Proton donor" evidence="4">
    <location>
        <position position="338"/>
    </location>
</feature>
<keyword evidence="7" id="KW-1185">Reference proteome</keyword>
<feature type="binding site" evidence="4">
    <location>
        <position position="382"/>
    </location>
    <ligand>
        <name>Mg(2+)</name>
        <dbReference type="ChEBI" id="CHEBI:18420"/>
    </ligand>
</feature>
<name>A0A9W5LKX2_9BACI</name>
<comment type="cofactor">
    <cofactor evidence="4">
        <name>Mg(2+)</name>
        <dbReference type="ChEBI" id="CHEBI:18420"/>
    </cofactor>
</comment>
<dbReference type="NCBIfam" id="TIGR00543">
    <property type="entry name" value="isochor_syn"/>
    <property type="match status" value="1"/>
</dbReference>
<dbReference type="EC" id="5.4.4.2" evidence="4"/>
<dbReference type="AlphaFoldDB" id="A0A9W5LKX2"/>
<reference evidence="6 7" key="1">
    <citation type="journal article" date="2014" name="Syst. Appl. Microbiol.">
        <title>Genomic insights into the taxonomic status of the three subspecies of Bacillus subtilis.</title>
        <authorList>
            <person name="Yi H."/>
            <person name="Chun J."/>
            <person name="Cha C.J."/>
        </authorList>
    </citation>
    <scope>NUCLEOTIDE SEQUENCE [LARGE SCALE GENOMIC DNA]</scope>
    <source>
        <strain evidence="6 7">KCTC 13429</strain>
    </source>
</reference>
<evidence type="ECO:0000256" key="4">
    <source>
        <dbReference type="HAMAP-Rule" id="MF_01935"/>
    </source>
</evidence>